<sequence precursor="true">MRREMLELLNTLASGVIALNTLADDLVQAAATVDDASTADLLRSVACQHRVRALEMQGQLAILSTEYAERFHTGS</sequence>
<evidence type="ECO:0000313" key="1">
    <source>
        <dbReference type="EMBL" id="EHP94208.1"/>
    </source>
</evidence>
<accession>H1KE91</accession>
<dbReference type="AlphaFoldDB" id="H1KE91"/>
<name>H1KE91_METEX</name>
<dbReference type="Proteomes" id="UP000004382">
    <property type="component" value="Unassembled WGS sequence"/>
</dbReference>
<reference evidence="1 2" key="1">
    <citation type="submission" date="2011-09" db="EMBL/GenBank/DDBJ databases">
        <title>The draft genome of Methylobacterium extorquens DSM 13060.</title>
        <authorList>
            <consortium name="US DOE Joint Genome Institute (JGI-PGF)"/>
            <person name="Lucas S."/>
            <person name="Han J."/>
            <person name="Lapidus A."/>
            <person name="Cheng J.-F."/>
            <person name="Goodwin L."/>
            <person name="Pitluck S."/>
            <person name="Peters L."/>
            <person name="Land M.L."/>
            <person name="Hauser L."/>
            <person name="Koskimaki J."/>
            <person name="Halonen O."/>
            <person name="Pirttila A."/>
            <person name="Frank C."/>
            <person name="Woyke T.J."/>
        </authorList>
    </citation>
    <scope>NUCLEOTIDE SEQUENCE [LARGE SCALE GENOMIC DNA]</scope>
    <source>
        <strain evidence="1 2">DSM 13060</strain>
    </source>
</reference>
<organism evidence="1 2">
    <name type="scientific">Methylorubrum extorquens DSM 13060</name>
    <dbReference type="NCBI Taxonomy" id="882800"/>
    <lineage>
        <taxon>Bacteria</taxon>
        <taxon>Pseudomonadati</taxon>
        <taxon>Pseudomonadota</taxon>
        <taxon>Alphaproteobacteria</taxon>
        <taxon>Hyphomicrobiales</taxon>
        <taxon>Methylobacteriaceae</taxon>
        <taxon>Methylorubrum</taxon>
    </lineage>
</organism>
<comment type="caution">
    <text evidence="1">The sequence shown here is derived from an EMBL/GenBank/DDBJ whole genome shotgun (WGS) entry which is preliminary data.</text>
</comment>
<dbReference type="EMBL" id="AGJK01000014">
    <property type="protein sequence ID" value="EHP94208.1"/>
    <property type="molecule type" value="Genomic_DNA"/>
</dbReference>
<dbReference type="RefSeq" id="WP_003597487.1">
    <property type="nucleotide sequence ID" value="NZ_AGJK01000014.1"/>
</dbReference>
<gene>
    <name evidence="1" type="ORF">MetexDRAFT_0953</name>
</gene>
<protein>
    <submittedName>
        <fullName evidence="1">Uncharacterized protein</fullName>
    </submittedName>
</protein>
<dbReference type="PATRIC" id="fig|882800.3.peg.920"/>
<evidence type="ECO:0000313" key="2">
    <source>
        <dbReference type="Proteomes" id="UP000004382"/>
    </source>
</evidence>
<proteinExistence type="predicted"/>